<dbReference type="Proteomes" id="UP001216139">
    <property type="component" value="Chromosome"/>
</dbReference>
<protein>
    <submittedName>
        <fullName evidence="1">DUF1330 domain-containing protein</fullName>
    </submittedName>
</protein>
<dbReference type="PANTHER" id="PTHR40257:SF1">
    <property type="entry name" value="DUF1330 DOMAIN-CONTAINING PROTEIN"/>
    <property type="match status" value="1"/>
</dbReference>
<accession>A0ABY7TCJ6</accession>
<dbReference type="RefSeq" id="WP_273632587.1">
    <property type="nucleotide sequence ID" value="NZ_CP117167.1"/>
</dbReference>
<organism evidence="1 2">
    <name type="scientific">Mucilaginibacter jinjuensis</name>
    <dbReference type="NCBI Taxonomy" id="1176721"/>
    <lineage>
        <taxon>Bacteria</taxon>
        <taxon>Pseudomonadati</taxon>
        <taxon>Bacteroidota</taxon>
        <taxon>Sphingobacteriia</taxon>
        <taxon>Sphingobacteriales</taxon>
        <taxon>Sphingobacteriaceae</taxon>
        <taxon>Mucilaginibacter</taxon>
    </lineage>
</organism>
<gene>
    <name evidence="1" type="ORF">PQO05_09850</name>
</gene>
<name>A0ABY7TCJ6_9SPHI</name>
<dbReference type="EMBL" id="CP117167">
    <property type="protein sequence ID" value="WCT14235.1"/>
    <property type="molecule type" value="Genomic_DNA"/>
</dbReference>
<sequence length="121" mass="13532">MENRKTVVKIPETVPGTGPVLMVNMLKFADRRLYLEEYLPAFNQVVKTLGLEAKVNLATNALASVVADEGEEWDAIAIVEYASAETFLTVARSEAYHEIAEPLRLAATAKLKLYMTRRFDL</sequence>
<reference evidence="1 2" key="1">
    <citation type="submission" date="2023-02" db="EMBL/GenBank/DDBJ databases">
        <title>Genome sequence of Mucilaginibacter jinjuensis strain KACC 16571.</title>
        <authorList>
            <person name="Kim S."/>
            <person name="Heo J."/>
            <person name="Kwon S.-W."/>
        </authorList>
    </citation>
    <scope>NUCLEOTIDE SEQUENCE [LARGE SCALE GENOMIC DNA]</scope>
    <source>
        <strain evidence="1 2">KACC 16571</strain>
    </source>
</reference>
<keyword evidence="2" id="KW-1185">Reference proteome</keyword>
<dbReference type="Gene3D" id="3.30.70.100">
    <property type="match status" value="1"/>
</dbReference>
<dbReference type="PANTHER" id="PTHR40257">
    <property type="match status" value="1"/>
</dbReference>
<evidence type="ECO:0000313" key="1">
    <source>
        <dbReference type="EMBL" id="WCT14235.1"/>
    </source>
</evidence>
<proteinExistence type="predicted"/>
<evidence type="ECO:0000313" key="2">
    <source>
        <dbReference type="Proteomes" id="UP001216139"/>
    </source>
</evidence>